<sequence>MLLRDQARGAGCEQARDLAHPAGDGGAVDAVAAGQVAGPLVTAQDGRHDAGDLPGGQGPPPGADLLEVAA</sequence>
<proteinExistence type="predicted"/>
<feature type="region of interest" description="Disordered" evidence="1">
    <location>
        <begin position="1"/>
        <end position="24"/>
    </location>
</feature>
<evidence type="ECO:0000313" key="2">
    <source>
        <dbReference type="EMBL" id="GFH38313.1"/>
    </source>
</evidence>
<gene>
    <name evidence="2" type="ORF">SCWH03_45550</name>
</gene>
<accession>A0A6A0B0S4</accession>
<comment type="caution">
    <text evidence="2">The sequence shown here is derived from an EMBL/GenBank/DDBJ whole genome shotgun (WGS) entry which is preliminary data.</text>
</comment>
<evidence type="ECO:0000313" key="3">
    <source>
        <dbReference type="Proteomes" id="UP000484988"/>
    </source>
</evidence>
<reference evidence="2 3" key="1">
    <citation type="submission" date="2020-02" db="EMBL/GenBank/DDBJ databases">
        <title>Whole Genome Shotgun Sequence of Streptomyces sp. strain CWH03.</title>
        <authorList>
            <person name="Dohra H."/>
            <person name="Kodani S."/>
            <person name="Yamamura H."/>
        </authorList>
    </citation>
    <scope>NUCLEOTIDE SEQUENCE [LARGE SCALE GENOMIC DNA]</scope>
    <source>
        <strain evidence="2 3">CWH03</strain>
    </source>
</reference>
<dbReference type="AlphaFoldDB" id="A0A6A0B0S4"/>
<keyword evidence="3" id="KW-1185">Reference proteome</keyword>
<organism evidence="2 3">
    <name type="scientific">Streptomyces pacificus</name>
    <dbReference type="NCBI Taxonomy" id="2705029"/>
    <lineage>
        <taxon>Bacteria</taxon>
        <taxon>Bacillati</taxon>
        <taxon>Actinomycetota</taxon>
        <taxon>Actinomycetes</taxon>
        <taxon>Kitasatosporales</taxon>
        <taxon>Streptomycetaceae</taxon>
        <taxon>Streptomyces</taxon>
    </lineage>
</organism>
<evidence type="ECO:0000256" key="1">
    <source>
        <dbReference type="SAM" id="MobiDB-lite"/>
    </source>
</evidence>
<dbReference type="Proteomes" id="UP000484988">
    <property type="component" value="Unassembled WGS sequence"/>
</dbReference>
<feature type="region of interest" description="Disordered" evidence="1">
    <location>
        <begin position="39"/>
        <end position="70"/>
    </location>
</feature>
<name>A0A6A0B0S4_9ACTN</name>
<protein>
    <submittedName>
        <fullName evidence="2">Uncharacterized protein</fullName>
    </submittedName>
</protein>
<dbReference type="EMBL" id="BLLG01000016">
    <property type="protein sequence ID" value="GFH38313.1"/>
    <property type="molecule type" value="Genomic_DNA"/>
</dbReference>